<dbReference type="GO" id="GO:0016646">
    <property type="term" value="F:oxidoreductase activity, acting on the CH-NH group of donors, NAD or NADP as acceptor"/>
    <property type="evidence" value="ECO:0007669"/>
    <property type="project" value="UniProtKB-ARBA"/>
</dbReference>
<protein>
    <submittedName>
        <fullName evidence="5">NAD(P)H-flavin oxidoreductase</fullName>
    </submittedName>
</protein>
<organism evidence="5 6">
    <name type="scientific">Cystobacter fuscus (strain ATCC 25194 / DSM 2262 / NBRC 100088 / M29)</name>
    <dbReference type="NCBI Taxonomy" id="1242864"/>
    <lineage>
        <taxon>Bacteria</taxon>
        <taxon>Pseudomonadati</taxon>
        <taxon>Myxococcota</taxon>
        <taxon>Myxococcia</taxon>
        <taxon>Myxococcales</taxon>
        <taxon>Cystobacterineae</taxon>
        <taxon>Archangiaceae</taxon>
        <taxon>Cystobacter</taxon>
    </lineage>
</organism>
<reference evidence="5" key="1">
    <citation type="submission" date="2013-05" db="EMBL/GenBank/DDBJ databases">
        <title>Genome assembly of Cystobacter fuscus DSM 2262.</title>
        <authorList>
            <person name="Sharma G."/>
            <person name="Khatri I."/>
            <person name="Kaur C."/>
            <person name="Mayilraj S."/>
            <person name="Subramanian S."/>
        </authorList>
    </citation>
    <scope>NUCLEOTIDE SEQUENCE [LARGE SCALE GENOMIC DNA]</scope>
    <source>
        <strain evidence="5">DSM 2262</strain>
    </source>
</reference>
<evidence type="ECO:0000256" key="2">
    <source>
        <dbReference type="ARBA" id="ARBA00022630"/>
    </source>
</evidence>
<dbReference type="SUPFAM" id="SSF50475">
    <property type="entry name" value="FMN-binding split barrel"/>
    <property type="match status" value="1"/>
</dbReference>
<dbReference type="eggNOG" id="COG1853">
    <property type="taxonomic scope" value="Bacteria"/>
</dbReference>
<dbReference type="InterPro" id="IPR012349">
    <property type="entry name" value="Split_barrel_FMN-bd"/>
</dbReference>
<dbReference type="AlphaFoldDB" id="S9P474"/>
<dbReference type="EMBL" id="ANAH02000018">
    <property type="protein sequence ID" value="EPX59265.1"/>
    <property type="molecule type" value="Genomic_DNA"/>
</dbReference>
<keyword evidence="6" id="KW-1185">Reference proteome</keyword>
<comment type="caution">
    <text evidence="5">The sequence shown here is derived from an EMBL/GenBank/DDBJ whole genome shotgun (WGS) entry which is preliminary data.</text>
</comment>
<dbReference type="SMART" id="SM00903">
    <property type="entry name" value="Flavin_Reduct"/>
    <property type="match status" value="1"/>
</dbReference>
<dbReference type="InterPro" id="IPR002563">
    <property type="entry name" value="Flavin_Rdtase-like_dom"/>
</dbReference>
<dbReference type="InterPro" id="IPR052174">
    <property type="entry name" value="Flavoredoxin"/>
</dbReference>
<dbReference type="OrthoDB" id="9794638at2"/>
<sequence>MRVPLELRRAYKLLNHGPTTLVTSAANGRTNVMAAAWTMPIDFEPPKVAVVIAEGTFTRELVEDSGELTLCVPTRAQLDAVYAVGSDSGRDEDKWASSGLRAAPASRVQAPLVEGCVGWLECRVLPESDVQRKYDLFIVEVVAAWVEDSVWKEGGWDFSAGEEYRPIHHLAGGVFFATGERIQAHKPEGAKK</sequence>
<proteinExistence type="inferred from homology"/>
<evidence type="ECO:0000256" key="3">
    <source>
        <dbReference type="ARBA" id="ARBA00038054"/>
    </source>
</evidence>
<dbReference type="RefSeq" id="WP_002623768.1">
    <property type="nucleotide sequence ID" value="NZ_ANAH02000018.1"/>
</dbReference>
<accession>S9P474</accession>
<comment type="similarity">
    <text evidence="3">Belongs to the flavoredoxin family.</text>
</comment>
<dbReference type="Pfam" id="PF01613">
    <property type="entry name" value="Flavin_Reduct"/>
    <property type="match status" value="1"/>
</dbReference>
<gene>
    <name evidence="5" type="ORF">D187_003169</name>
</gene>
<evidence type="ECO:0000259" key="4">
    <source>
        <dbReference type="SMART" id="SM00903"/>
    </source>
</evidence>
<comment type="cofactor">
    <cofactor evidence="1">
        <name>FMN</name>
        <dbReference type="ChEBI" id="CHEBI:58210"/>
    </cofactor>
</comment>
<name>S9P474_CYSF2</name>
<keyword evidence="2" id="KW-0285">Flavoprotein</keyword>
<evidence type="ECO:0000313" key="5">
    <source>
        <dbReference type="EMBL" id="EPX59265.1"/>
    </source>
</evidence>
<dbReference type="PANTHER" id="PTHR43567">
    <property type="entry name" value="FLAVOREDOXIN-RELATED-RELATED"/>
    <property type="match status" value="1"/>
</dbReference>
<dbReference type="PANTHER" id="PTHR43567:SF1">
    <property type="entry name" value="FLAVOREDOXIN"/>
    <property type="match status" value="1"/>
</dbReference>
<dbReference type="GO" id="GO:0010181">
    <property type="term" value="F:FMN binding"/>
    <property type="evidence" value="ECO:0007669"/>
    <property type="project" value="InterPro"/>
</dbReference>
<dbReference type="Proteomes" id="UP000011682">
    <property type="component" value="Unassembled WGS sequence"/>
</dbReference>
<evidence type="ECO:0000313" key="6">
    <source>
        <dbReference type="Proteomes" id="UP000011682"/>
    </source>
</evidence>
<feature type="domain" description="Flavin reductase like" evidence="4">
    <location>
        <begin position="13"/>
        <end position="159"/>
    </location>
</feature>
<dbReference type="Gene3D" id="2.30.110.10">
    <property type="entry name" value="Electron Transport, Fmn-binding Protein, Chain A"/>
    <property type="match status" value="1"/>
</dbReference>
<evidence type="ECO:0000256" key="1">
    <source>
        <dbReference type="ARBA" id="ARBA00001917"/>
    </source>
</evidence>